<dbReference type="EMBL" id="NTMR01000017">
    <property type="protein sequence ID" value="PBK03586.1"/>
    <property type="molecule type" value="Genomic_DNA"/>
</dbReference>
<organism evidence="1 2">
    <name type="scientific">Pseudomonas abyssi</name>
    <dbReference type="NCBI Taxonomy" id="170540"/>
    <lineage>
        <taxon>Bacteria</taxon>
        <taxon>Pseudomonadati</taxon>
        <taxon>Pseudomonadota</taxon>
        <taxon>Gammaproteobacteria</taxon>
        <taxon>Pseudomonadales</taxon>
        <taxon>Pseudomonadaceae</taxon>
        <taxon>Pseudomonas</taxon>
    </lineage>
</organism>
<evidence type="ECO:0000313" key="1">
    <source>
        <dbReference type="EMBL" id="PBK03586.1"/>
    </source>
</evidence>
<name>A0A2A3MFI5_9PSED</name>
<dbReference type="NCBIfam" id="NF003818">
    <property type="entry name" value="PRK05409.1"/>
    <property type="match status" value="1"/>
</dbReference>
<evidence type="ECO:0000313" key="2">
    <source>
        <dbReference type="Proteomes" id="UP000242313"/>
    </source>
</evidence>
<dbReference type="InterPro" id="IPR007801">
    <property type="entry name" value="MbnB/TglH/ChrH"/>
</dbReference>
<dbReference type="Gene3D" id="3.20.20.150">
    <property type="entry name" value="Divalent-metal-dependent TIM barrel enzymes"/>
    <property type="match status" value="1"/>
</dbReference>
<dbReference type="RefSeq" id="WP_096005373.1">
    <property type="nucleotide sequence ID" value="NZ_NTMR01000017.1"/>
</dbReference>
<sequence>MHTAPLSRGIGVAFKPQHFAALIADISGIDLLEIHAENYFGDGGLLHHQLERLCARLPLSIHGVGLSLGGAAPLNPQHLQKLKQLCDRYSPALVSEHLAWAGDGQQFLADLLPVAYTTNTLNRSVDHVAQLQDVLGRRVLIENPASYLRLKDSHLREADFLAELSARSGCGLLLDLNNLLINCHNNGGTADQYLRALPLHSIGEVHLAGHAQHRLNNGRTLLIDDHGSAVTEPTLRLYQRLLRLAGSRPTIIEWDRQVPSWTRLLQEVTRARQYQRGQVNDT</sequence>
<dbReference type="InterPro" id="IPR036237">
    <property type="entry name" value="Xyl_isomerase-like_sf"/>
</dbReference>
<comment type="caution">
    <text evidence="1">The sequence shown here is derived from an EMBL/GenBank/DDBJ whole genome shotgun (WGS) entry which is preliminary data.</text>
</comment>
<dbReference type="Proteomes" id="UP000242313">
    <property type="component" value="Unassembled WGS sequence"/>
</dbReference>
<dbReference type="PANTHER" id="PTHR42194">
    <property type="entry name" value="UPF0276 PROTEIN HI_1600"/>
    <property type="match status" value="1"/>
</dbReference>
<proteinExistence type="predicted"/>
<accession>A0A2A3MFI5</accession>
<reference evidence="1 2" key="1">
    <citation type="submission" date="2017-09" db="EMBL/GenBank/DDBJ databases">
        <title>Pseudomonas abyssi sp. nov. isolated from Abyssopelagic Water.</title>
        <authorList>
            <person name="Wei Y."/>
        </authorList>
    </citation>
    <scope>NUCLEOTIDE SEQUENCE [LARGE SCALE GENOMIC DNA]</scope>
    <source>
        <strain evidence="1 2">MT5</strain>
    </source>
</reference>
<gene>
    <name evidence="1" type="ORF">CNQ84_13465</name>
</gene>
<dbReference type="PANTHER" id="PTHR42194:SF1">
    <property type="entry name" value="UPF0276 PROTEIN HI_1600"/>
    <property type="match status" value="1"/>
</dbReference>
<keyword evidence="2" id="KW-1185">Reference proteome</keyword>
<dbReference type="Pfam" id="PF05114">
    <property type="entry name" value="MbnB_TglH_ChrH"/>
    <property type="match status" value="1"/>
</dbReference>
<dbReference type="SUPFAM" id="SSF51658">
    <property type="entry name" value="Xylose isomerase-like"/>
    <property type="match status" value="1"/>
</dbReference>
<dbReference type="AlphaFoldDB" id="A0A2A3MFI5"/>
<protein>
    <submittedName>
        <fullName evidence="1">Uncharacterized protein</fullName>
    </submittedName>
</protein>